<comment type="catalytic activity">
    <reaction evidence="5">
        <text>dTDP-beta-L-rhamnose + NADP(+) = dTDP-4-dehydro-beta-L-rhamnose + NADPH + H(+)</text>
        <dbReference type="Rhea" id="RHEA:21796"/>
        <dbReference type="ChEBI" id="CHEBI:15378"/>
        <dbReference type="ChEBI" id="CHEBI:57510"/>
        <dbReference type="ChEBI" id="CHEBI:57783"/>
        <dbReference type="ChEBI" id="CHEBI:58349"/>
        <dbReference type="ChEBI" id="CHEBI:62830"/>
        <dbReference type="EC" id="1.1.1.133"/>
    </reaction>
</comment>
<feature type="domain" description="RmlD-like substrate binding" evidence="7">
    <location>
        <begin position="6"/>
        <end position="288"/>
    </location>
</feature>
<dbReference type="eggNOG" id="COG1091">
    <property type="taxonomic scope" value="Bacteria"/>
</dbReference>
<evidence type="ECO:0000313" key="8">
    <source>
        <dbReference type="EMBL" id="EGJ72220.1"/>
    </source>
</evidence>
<keyword evidence="6" id="KW-0521">NADP</keyword>
<dbReference type="GO" id="GO:0005829">
    <property type="term" value="C:cytosol"/>
    <property type="evidence" value="ECO:0007669"/>
    <property type="project" value="TreeGrafter"/>
</dbReference>
<evidence type="ECO:0000256" key="3">
    <source>
        <dbReference type="ARBA" id="ARBA00012929"/>
    </source>
</evidence>
<comment type="pathway">
    <text evidence="1 6">Carbohydrate biosynthesis; dTDP-L-rhamnose biosynthesis.</text>
</comment>
<dbReference type="Gene3D" id="3.40.50.720">
    <property type="entry name" value="NAD(P)-binding Rossmann-like Domain"/>
    <property type="match status" value="1"/>
</dbReference>
<comment type="function">
    <text evidence="6">Catalyzes the reduction of dTDP-6-deoxy-L-lyxo-4-hexulose to yield dTDP-L-rhamnose.</text>
</comment>
<evidence type="ECO:0000313" key="9">
    <source>
        <dbReference type="Proteomes" id="UP000018439"/>
    </source>
</evidence>
<organism evidence="8 9">
    <name type="scientific">Bacteroides coprosuis DSM 18011</name>
    <dbReference type="NCBI Taxonomy" id="679937"/>
    <lineage>
        <taxon>Bacteria</taxon>
        <taxon>Pseudomonadati</taxon>
        <taxon>Bacteroidota</taxon>
        <taxon>Bacteroidia</taxon>
        <taxon>Bacteroidales</taxon>
        <taxon>Bacteroidaceae</taxon>
        <taxon>Bacteroides</taxon>
    </lineage>
</organism>
<reference evidence="8 9" key="1">
    <citation type="journal article" date="2011" name="Stand. Genomic Sci.">
        <title>Non-contiguous finished genome sequence of Bacteroides coprosuis type strain (PC139).</title>
        <authorList>
            <person name="Land M."/>
            <person name="Held B."/>
            <person name="Gronow S."/>
            <person name="Abt B."/>
            <person name="Lucas S."/>
            <person name="Del Rio T.G."/>
            <person name="Nolan M."/>
            <person name="Tice H."/>
            <person name="Cheng J.F."/>
            <person name="Pitluck S."/>
            <person name="Liolios K."/>
            <person name="Pagani I."/>
            <person name="Ivanova N."/>
            <person name="Mavromatis K."/>
            <person name="Mikhailova N."/>
            <person name="Pati A."/>
            <person name="Tapia R."/>
            <person name="Han C."/>
            <person name="Goodwin L."/>
            <person name="Chen A."/>
            <person name="Palaniappan K."/>
            <person name="Hauser L."/>
            <person name="Brambilla E.M."/>
            <person name="Rohde M."/>
            <person name="Goker M."/>
            <person name="Detter J.C."/>
            <person name="Woyke T."/>
            <person name="Bristow J."/>
            <person name="Eisen J.A."/>
            <person name="Markowitz V."/>
            <person name="Hugenholtz P."/>
            <person name="Kyrpides N.C."/>
            <person name="Klenk H.P."/>
            <person name="Lapidus A."/>
        </authorList>
    </citation>
    <scope>NUCLEOTIDE SEQUENCE</scope>
    <source>
        <strain evidence="8 9">DSM 18011</strain>
    </source>
</reference>
<dbReference type="CDD" id="cd05254">
    <property type="entry name" value="dTDP_HR_like_SDR_e"/>
    <property type="match status" value="1"/>
</dbReference>
<evidence type="ECO:0000256" key="2">
    <source>
        <dbReference type="ARBA" id="ARBA00010944"/>
    </source>
</evidence>
<dbReference type="InterPro" id="IPR036291">
    <property type="entry name" value="NAD(P)-bd_dom_sf"/>
</dbReference>
<evidence type="ECO:0000259" key="7">
    <source>
        <dbReference type="Pfam" id="PF04321"/>
    </source>
</evidence>
<dbReference type="HOGENOM" id="CLU_045518_2_1_10"/>
<dbReference type="InterPro" id="IPR029903">
    <property type="entry name" value="RmlD-like-bd"/>
</dbReference>
<comment type="similarity">
    <text evidence="2 6">Belongs to the dTDP-4-dehydrorhamnose reductase family.</text>
</comment>
<accession>F3ZSX9</accession>
<keyword evidence="6" id="KW-0560">Oxidoreductase</keyword>
<proteinExistence type="inferred from homology"/>
<evidence type="ECO:0000256" key="1">
    <source>
        <dbReference type="ARBA" id="ARBA00004781"/>
    </source>
</evidence>
<sequence length="299" mass="33832">MKPMKRILITGANGFTGRYLLQYFMQQKTYELFATSNSTDKYPTQGYEYQRLDLTESGNVIAYIQKIQPDVIIHTAAISGIPQCEENPSQAYSVNVEAVKTIGTVAKKLAIHFIQLSTDFVFDGKREIPYTEEDIPAPINEYGKTKLEAEQWIQKHLTHYAIARVAVVYGKPKDGQHTNIVEIIQSKLSNNEELHLVSDQWRTPTYVGDICQGIHLLIEKEEKGIFHICGSELFSIYELGLYIAKLLGKDSCLIHPEISNSAFNAIPRPPFTALSNAKAKDILGYNTTTIYDYLVEFRV</sequence>
<dbReference type="SUPFAM" id="SSF51735">
    <property type="entry name" value="NAD(P)-binding Rossmann-fold domains"/>
    <property type="match status" value="1"/>
</dbReference>
<evidence type="ECO:0000256" key="4">
    <source>
        <dbReference type="ARBA" id="ARBA00017099"/>
    </source>
</evidence>
<evidence type="ECO:0000256" key="5">
    <source>
        <dbReference type="ARBA" id="ARBA00048200"/>
    </source>
</evidence>
<dbReference type="EC" id="1.1.1.133" evidence="3 6"/>
<dbReference type="Pfam" id="PF04321">
    <property type="entry name" value="RmlD_sub_bind"/>
    <property type="match status" value="1"/>
</dbReference>
<gene>
    <name evidence="8" type="ORF">Bcop_2046</name>
</gene>
<dbReference type="Proteomes" id="UP000018439">
    <property type="component" value="Chromosome"/>
</dbReference>
<dbReference type="STRING" id="679937.Bcop_2046"/>
<dbReference type="PANTHER" id="PTHR10491:SF4">
    <property type="entry name" value="METHIONINE ADENOSYLTRANSFERASE 2 SUBUNIT BETA"/>
    <property type="match status" value="1"/>
</dbReference>
<dbReference type="GO" id="GO:0019305">
    <property type="term" value="P:dTDP-rhamnose biosynthetic process"/>
    <property type="evidence" value="ECO:0007669"/>
    <property type="project" value="UniProtKB-UniPathway"/>
</dbReference>
<dbReference type="InterPro" id="IPR005913">
    <property type="entry name" value="dTDP_dehydrorham_reduct"/>
</dbReference>
<keyword evidence="9" id="KW-1185">Reference proteome</keyword>
<dbReference type="PANTHER" id="PTHR10491">
    <property type="entry name" value="DTDP-4-DEHYDRORHAMNOSE REDUCTASE"/>
    <property type="match status" value="1"/>
</dbReference>
<evidence type="ECO:0000256" key="6">
    <source>
        <dbReference type="RuleBase" id="RU364082"/>
    </source>
</evidence>
<dbReference type="AlphaFoldDB" id="F3ZSX9"/>
<name>F3ZSX9_9BACE</name>
<dbReference type="UniPathway" id="UPA00124"/>
<dbReference type="EMBL" id="CM001167">
    <property type="protein sequence ID" value="EGJ72220.1"/>
    <property type="molecule type" value="Genomic_DNA"/>
</dbReference>
<dbReference type="GO" id="GO:0008831">
    <property type="term" value="F:dTDP-4-dehydrorhamnose reductase activity"/>
    <property type="evidence" value="ECO:0007669"/>
    <property type="project" value="UniProtKB-EC"/>
</dbReference>
<protein>
    <recommendedName>
        <fullName evidence="4 6">dTDP-4-dehydrorhamnose reductase</fullName>
        <ecNumber evidence="3 6">1.1.1.133</ecNumber>
    </recommendedName>
</protein>